<organism evidence="1 2">
    <name type="scientific">Acrasis kona</name>
    <dbReference type="NCBI Taxonomy" id="1008807"/>
    <lineage>
        <taxon>Eukaryota</taxon>
        <taxon>Discoba</taxon>
        <taxon>Heterolobosea</taxon>
        <taxon>Tetramitia</taxon>
        <taxon>Eutetramitia</taxon>
        <taxon>Acrasidae</taxon>
        <taxon>Acrasis</taxon>
    </lineage>
</organism>
<dbReference type="AlphaFoldDB" id="A0AAW2ZKQ2"/>
<gene>
    <name evidence="1" type="ORF">AKO1_006706</name>
</gene>
<reference evidence="1 2" key="1">
    <citation type="submission" date="2024-03" db="EMBL/GenBank/DDBJ databases">
        <title>The Acrasis kona genome and developmental transcriptomes reveal deep origins of eukaryotic multicellular pathways.</title>
        <authorList>
            <person name="Sheikh S."/>
            <person name="Fu C.-J."/>
            <person name="Brown M.W."/>
            <person name="Baldauf S.L."/>
        </authorList>
    </citation>
    <scope>NUCLEOTIDE SEQUENCE [LARGE SCALE GENOMIC DNA]</scope>
    <source>
        <strain evidence="1 2">ATCC MYA-3509</strain>
    </source>
</reference>
<comment type="caution">
    <text evidence="1">The sequence shown here is derived from an EMBL/GenBank/DDBJ whole genome shotgun (WGS) entry which is preliminary data.</text>
</comment>
<keyword evidence="2" id="KW-1185">Reference proteome</keyword>
<dbReference type="Pfam" id="PF12224">
    <property type="entry name" value="Amidoligase_2"/>
    <property type="match status" value="1"/>
</dbReference>
<dbReference type="PANTHER" id="PTHR36847">
    <property type="entry name" value="AMIDOLIGASE ENZYME"/>
    <property type="match status" value="1"/>
</dbReference>
<proteinExistence type="predicted"/>
<dbReference type="InterPro" id="IPR022025">
    <property type="entry name" value="Amidoligase_2"/>
</dbReference>
<protein>
    <submittedName>
        <fullName evidence="1">CobT</fullName>
    </submittedName>
</protein>
<evidence type="ECO:0000313" key="2">
    <source>
        <dbReference type="Proteomes" id="UP001431209"/>
    </source>
</evidence>
<name>A0AAW2ZKQ2_9EUKA</name>
<evidence type="ECO:0000313" key="1">
    <source>
        <dbReference type="EMBL" id="KAL0490010.1"/>
    </source>
</evidence>
<dbReference type="EMBL" id="JAOPGA020001630">
    <property type="protein sequence ID" value="KAL0490010.1"/>
    <property type="molecule type" value="Genomic_DNA"/>
</dbReference>
<dbReference type="Proteomes" id="UP001431209">
    <property type="component" value="Unassembled WGS sequence"/>
</dbReference>
<sequence length="311" mass="35710">MSVKQRFPKRCFGVEVEYYNNSQIKEPSETDLDKYGTAISNALSTETGLQVDYVRKPSKSISNSWVLTTDETVRTSVNLAVVDEKVDWGMELVSPKLAGRTGLKNVIKVLYSLSNQQNVHMVSSADLHVHIDGSDWLVDDKSEEAKKVFQLFIKYEEVLILLSSGMTRDDTMSVYKKARYLRDERGFDTAKRYHPDDIISALEKAPDNHTMAQIMCNKDRNWCLNLMNWKKDGYKSIEFRSHNGTVDAREVVYWIALLVIFVEHGMKVVGQINSFDEEVTVREKFISLYNEIPYAGAILRYYDTKLNITSN</sequence>
<dbReference type="PANTHER" id="PTHR36847:SF1">
    <property type="entry name" value="AMIDOLIGASE ENZYME"/>
    <property type="match status" value="1"/>
</dbReference>
<accession>A0AAW2ZKQ2</accession>